<dbReference type="InterPro" id="IPR036188">
    <property type="entry name" value="FAD/NAD-bd_sf"/>
</dbReference>
<dbReference type="Pfam" id="PF01494">
    <property type="entry name" value="FAD_binding_3"/>
    <property type="match status" value="1"/>
</dbReference>
<protein>
    <submittedName>
        <fullName evidence="5">FAD-dependent oxidoreductase</fullName>
    </submittedName>
</protein>
<proteinExistence type="predicted"/>
<evidence type="ECO:0000313" key="5">
    <source>
        <dbReference type="EMBL" id="MFB9627391.1"/>
    </source>
</evidence>
<dbReference type="Gene3D" id="3.30.70.2450">
    <property type="match status" value="1"/>
</dbReference>
<dbReference type="Gene3D" id="3.40.30.120">
    <property type="match status" value="1"/>
</dbReference>
<evidence type="ECO:0000256" key="1">
    <source>
        <dbReference type="ARBA" id="ARBA00001974"/>
    </source>
</evidence>
<name>A0ABV5S6S8_9ACTN</name>
<dbReference type="Proteomes" id="UP001589532">
    <property type="component" value="Unassembled WGS sequence"/>
</dbReference>
<evidence type="ECO:0000259" key="4">
    <source>
        <dbReference type="Pfam" id="PF01494"/>
    </source>
</evidence>
<dbReference type="InterPro" id="IPR002938">
    <property type="entry name" value="FAD-bd"/>
</dbReference>
<sequence>MIEVIVAGAGPTGLALACELALAGVEVLVAERLPDRIKQTKGGTIQPRVQELLELRGLLEPMQARAVSREPAGGHFALLPVPLDCTAWDTAHPYPLAIPQWEIEEVLEERATALGVKVLRETEVTAVEQSDDGVVATAGDRRIEAPYLVACDGAHSTVRKLLGVPFSGRPGTYTAVLADVRLSSVSDLVPKALGHISTMTREVDDCWVMLVPLGGGHYRFTGGAAGAEPAKDSPVTFEEIAEMLRIVYGEQTVLDTVDNASRFGDATRQIDSYRVGNVFFAGDAAHIHPPFGGQGLNLGVQDAFNLGWKMAAVLRGRAATDLLDTYHAERHPAGAWVLHITQAQRVFADPRPSADVIELRKVFTDLMRLPEANRHLAGLMSGLSHSYDLPGDHPLVGHRVAGLDPSLFLAGRPVLVDLAGMLPDDLGATRVEPVDGLPGAILVRPDGYAAWAADTDPDLDALVGHPCWSLMG</sequence>
<keyword evidence="3" id="KW-0274">FAD</keyword>
<feature type="domain" description="FAD-binding" evidence="4">
    <location>
        <begin position="2"/>
        <end position="337"/>
    </location>
</feature>
<evidence type="ECO:0000313" key="6">
    <source>
        <dbReference type="Proteomes" id="UP001589532"/>
    </source>
</evidence>
<dbReference type="RefSeq" id="WP_344984158.1">
    <property type="nucleotide sequence ID" value="NZ_BAAAXV010000001.1"/>
</dbReference>
<keyword evidence="2" id="KW-0285">Flavoprotein</keyword>
<comment type="caution">
    <text evidence="5">The sequence shown here is derived from an EMBL/GenBank/DDBJ whole genome shotgun (WGS) entry which is preliminary data.</text>
</comment>
<dbReference type="PANTHER" id="PTHR43004">
    <property type="entry name" value="TRK SYSTEM POTASSIUM UPTAKE PROTEIN"/>
    <property type="match status" value="1"/>
</dbReference>
<keyword evidence="6" id="KW-1185">Reference proteome</keyword>
<dbReference type="PRINTS" id="PR00420">
    <property type="entry name" value="RNGMNOXGNASE"/>
</dbReference>
<reference evidence="5 6" key="1">
    <citation type="submission" date="2024-09" db="EMBL/GenBank/DDBJ databases">
        <authorList>
            <person name="Sun Q."/>
            <person name="Mori K."/>
        </authorList>
    </citation>
    <scope>NUCLEOTIDE SEQUENCE [LARGE SCALE GENOMIC DNA]</scope>
    <source>
        <strain evidence="5 6">JCM 3143</strain>
    </source>
</reference>
<accession>A0ABV5S6S8</accession>
<dbReference type="SUPFAM" id="SSF51905">
    <property type="entry name" value="FAD/NAD(P)-binding domain"/>
    <property type="match status" value="1"/>
</dbReference>
<comment type="cofactor">
    <cofactor evidence="1">
        <name>FAD</name>
        <dbReference type="ChEBI" id="CHEBI:57692"/>
    </cofactor>
</comment>
<dbReference type="EMBL" id="JBHMBW010000031">
    <property type="protein sequence ID" value="MFB9627391.1"/>
    <property type="molecule type" value="Genomic_DNA"/>
</dbReference>
<dbReference type="Gene3D" id="3.50.50.60">
    <property type="entry name" value="FAD/NAD(P)-binding domain"/>
    <property type="match status" value="1"/>
</dbReference>
<evidence type="ECO:0000256" key="3">
    <source>
        <dbReference type="ARBA" id="ARBA00022827"/>
    </source>
</evidence>
<dbReference type="PANTHER" id="PTHR43004:SF19">
    <property type="entry name" value="BINDING MONOOXYGENASE, PUTATIVE (JCVI)-RELATED"/>
    <property type="match status" value="1"/>
</dbReference>
<gene>
    <name evidence="5" type="ORF">ACFFSA_30285</name>
</gene>
<evidence type="ECO:0000256" key="2">
    <source>
        <dbReference type="ARBA" id="ARBA00022630"/>
    </source>
</evidence>
<organism evidence="5 6">
    <name type="scientific">Nonomuraea helvata</name>
    <dbReference type="NCBI Taxonomy" id="37484"/>
    <lineage>
        <taxon>Bacteria</taxon>
        <taxon>Bacillati</taxon>
        <taxon>Actinomycetota</taxon>
        <taxon>Actinomycetes</taxon>
        <taxon>Streptosporangiales</taxon>
        <taxon>Streptosporangiaceae</taxon>
        <taxon>Nonomuraea</taxon>
    </lineage>
</organism>
<dbReference type="InterPro" id="IPR050641">
    <property type="entry name" value="RIFMO-like"/>
</dbReference>